<feature type="chain" id="PRO_5046982629" description="Peptidase inhibitor I78 family protein" evidence="2">
    <location>
        <begin position="23"/>
        <end position="132"/>
    </location>
</feature>
<protein>
    <recommendedName>
        <fullName evidence="5">Peptidase inhibitor I78 family protein</fullName>
    </recommendedName>
</protein>
<accession>A0ABU1MHE3</accession>
<evidence type="ECO:0000256" key="1">
    <source>
        <dbReference type="SAM" id="MobiDB-lite"/>
    </source>
</evidence>
<gene>
    <name evidence="3" type="ORF">J2792_000287</name>
</gene>
<feature type="region of interest" description="Disordered" evidence="1">
    <location>
        <begin position="26"/>
        <end position="64"/>
    </location>
</feature>
<evidence type="ECO:0000313" key="3">
    <source>
        <dbReference type="EMBL" id="MDR6509447.1"/>
    </source>
</evidence>
<dbReference type="EMBL" id="JAVDRD010000001">
    <property type="protein sequence ID" value="MDR6509447.1"/>
    <property type="molecule type" value="Genomic_DNA"/>
</dbReference>
<comment type="caution">
    <text evidence="3">The sequence shown here is derived from an EMBL/GenBank/DDBJ whole genome shotgun (WGS) entry which is preliminary data.</text>
</comment>
<keyword evidence="4" id="KW-1185">Reference proteome</keyword>
<proteinExistence type="predicted"/>
<reference evidence="3 4" key="1">
    <citation type="submission" date="2023-07" db="EMBL/GenBank/DDBJ databases">
        <title>Sorghum-associated microbial communities from plants grown in Nebraska, USA.</title>
        <authorList>
            <person name="Schachtman D."/>
        </authorList>
    </citation>
    <scope>NUCLEOTIDE SEQUENCE [LARGE SCALE GENOMIC DNA]</scope>
    <source>
        <strain evidence="3 4">DS1027</strain>
    </source>
</reference>
<dbReference type="Gene3D" id="3.30.10.10">
    <property type="entry name" value="Trypsin Inhibitor V, subunit A"/>
    <property type="match status" value="1"/>
</dbReference>
<feature type="compositionally biased region" description="Low complexity" evidence="1">
    <location>
        <begin position="31"/>
        <end position="61"/>
    </location>
</feature>
<dbReference type="Pfam" id="PF11720">
    <property type="entry name" value="Inhibitor_I78"/>
    <property type="match status" value="1"/>
</dbReference>
<dbReference type="RefSeq" id="WP_168351287.1">
    <property type="nucleotide sequence ID" value="NZ_JAVDRD010000001.1"/>
</dbReference>
<dbReference type="Proteomes" id="UP001184150">
    <property type="component" value="Unassembled WGS sequence"/>
</dbReference>
<feature type="signal peptide" evidence="2">
    <location>
        <begin position="1"/>
        <end position="22"/>
    </location>
</feature>
<organism evidence="3 4">
    <name type="scientific">Novosphingobium capsulatum</name>
    <dbReference type="NCBI Taxonomy" id="13688"/>
    <lineage>
        <taxon>Bacteria</taxon>
        <taxon>Pseudomonadati</taxon>
        <taxon>Pseudomonadota</taxon>
        <taxon>Alphaproteobacteria</taxon>
        <taxon>Sphingomonadales</taxon>
        <taxon>Sphingomonadaceae</taxon>
        <taxon>Novosphingobium</taxon>
    </lineage>
</organism>
<dbReference type="InterPro" id="IPR021719">
    <property type="entry name" value="Prot_inh_I78"/>
</dbReference>
<evidence type="ECO:0000256" key="2">
    <source>
        <dbReference type="SAM" id="SignalP"/>
    </source>
</evidence>
<sequence length="132" mass="13385">MPSLPHLASACAALCLLGACQAPVPKPTPTPDGAGVPVAPPAATGPVADASDSSDAAVDPDTLPAINCGEGRMAKLMNMPESEEAHAAVIAAVGHRHIRWVHPGDAVTMDYQPGRLNVIVDEHGQIAATRCG</sequence>
<evidence type="ECO:0000313" key="4">
    <source>
        <dbReference type="Proteomes" id="UP001184150"/>
    </source>
</evidence>
<keyword evidence="2" id="KW-0732">Signal</keyword>
<evidence type="ECO:0008006" key="5">
    <source>
        <dbReference type="Google" id="ProtNLM"/>
    </source>
</evidence>
<name>A0ABU1MHE3_9SPHN</name>